<feature type="domain" description="ABC transmembrane type-1" evidence="8">
    <location>
        <begin position="75"/>
        <end position="289"/>
    </location>
</feature>
<evidence type="ECO:0000256" key="4">
    <source>
        <dbReference type="ARBA" id="ARBA00022692"/>
    </source>
</evidence>
<dbReference type="GO" id="GO:0005886">
    <property type="term" value="C:plasma membrane"/>
    <property type="evidence" value="ECO:0007669"/>
    <property type="project" value="UniProtKB-SubCell"/>
</dbReference>
<feature type="transmembrane region" description="Helical" evidence="7">
    <location>
        <begin position="271"/>
        <end position="289"/>
    </location>
</feature>
<organism evidence="9 10">
    <name type="scientific">Harryflintia acetispora</name>
    <dbReference type="NCBI Taxonomy" id="1849041"/>
    <lineage>
        <taxon>Bacteria</taxon>
        <taxon>Bacillati</taxon>
        <taxon>Bacillota</taxon>
        <taxon>Clostridia</taxon>
        <taxon>Eubacteriales</taxon>
        <taxon>Oscillospiraceae</taxon>
        <taxon>Harryflintia</taxon>
    </lineage>
</organism>
<dbReference type="PROSITE" id="PS50928">
    <property type="entry name" value="ABC_TM1"/>
    <property type="match status" value="1"/>
</dbReference>
<reference evidence="9 10" key="1">
    <citation type="submission" date="2019-03" db="EMBL/GenBank/DDBJ databases">
        <title>Genomic Encyclopedia of Type Strains, Phase IV (KMG-IV): sequencing the most valuable type-strain genomes for metagenomic binning, comparative biology and taxonomic classification.</title>
        <authorList>
            <person name="Goeker M."/>
        </authorList>
    </citation>
    <scope>NUCLEOTIDE SEQUENCE [LARGE SCALE GENOMIC DNA]</scope>
    <source>
        <strain evidence="9 10">DSM 100433</strain>
    </source>
</reference>
<comment type="similarity">
    <text evidence="7">Belongs to the binding-protein-dependent transport system permease family.</text>
</comment>
<evidence type="ECO:0000256" key="7">
    <source>
        <dbReference type="RuleBase" id="RU363032"/>
    </source>
</evidence>
<comment type="caution">
    <text evidence="9">The sequence shown here is derived from an EMBL/GenBank/DDBJ whole genome shotgun (WGS) entry which is preliminary data.</text>
</comment>
<dbReference type="Proteomes" id="UP000294682">
    <property type="component" value="Unassembled WGS sequence"/>
</dbReference>
<evidence type="ECO:0000256" key="3">
    <source>
        <dbReference type="ARBA" id="ARBA00022475"/>
    </source>
</evidence>
<keyword evidence="2 7" id="KW-0813">Transport</keyword>
<sequence>MPKRKQKLKSDTIGYWFVLPALLFMSLFIVYPLIYNFVLSFQKVDVMTLMAPHKEWVGFQNYANVMNGTYLWGSMKNTFVFTIGCIAFQFSIGFLLAVLYTQKCKALKPISGLLLISYIIPGTVCSILFKFMFATNGGIVNELFIQLGLITQPIEWLTRPDMAMWSVIIANTWTGIPFNMILLVSGLVNIPLEVYESATIDGANGAQQFFKITVPLLKSSIQTVLVLGFVYTFKCFELIYVMTTGGPVYSTELMSIYSYRRSFMEFNFSEGAAIANILFIILFAVGLFYTKLIGKDEVA</sequence>
<gene>
    <name evidence="9" type="ORF">EDD78_1125</name>
</gene>
<dbReference type="EMBL" id="SLUK01000012">
    <property type="protein sequence ID" value="TCL41840.1"/>
    <property type="molecule type" value="Genomic_DNA"/>
</dbReference>
<dbReference type="CDD" id="cd06261">
    <property type="entry name" value="TM_PBP2"/>
    <property type="match status" value="1"/>
</dbReference>
<keyword evidence="10" id="KW-1185">Reference proteome</keyword>
<dbReference type="InterPro" id="IPR051393">
    <property type="entry name" value="ABC_transporter_permease"/>
</dbReference>
<accession>A0A9X8UHB0</accession>
<evidence type="ECO:0000256" key="2">
    <source>
        <dbReference type="ARBA" id="ARBA00022448"/>
    </source>
</evidence>
<evidence type="ECO:0000256" key="6">
    <source>
        <dbReference type="ARBA" id="ARBA00023136"/>
    </source>
</evidence>
<evidence type="ECO:0000259" key="8">
    <source>
        <dbReference type="PROSITE" id="PS50928"/>
    </source>
</evidence>
<keyword evidence="5 7" id="KW-1133">Transmembrane helix</keyword>
<comment type="subcellular location">
    <subcellularLocation>
        <location evidence="1 7">Cell membrane</location>
        <topology evidence="1 7">Multi-pass membrane protein</topology>
    </subcellularLocation>
</comment>
<dbReference type="AlphaFoldDB" id="A0A9X8UHB0"/>
<feature type="transmembrane region" description="Helical" evidence="7">
    <location>
        <begin position="163"/>
        <end position="188"/>
    </location>
</feature>
<dbReference type="SUPFAM" id="SSF161098">
    <property type="entry name" value="MetI-like"/>
    <property type="match status" value="1"/>
</dbReference>
<dbReference type="InterPro" id="IPR000515">
    <property type="entry name" value="MetI-like"/>
</dbReference>
<protein>
    <submittedName>
        <fullName evidence="9">Carbohydrate ABC transporter membrane protein 1 (CUT1 family)</fullName>
    </submittedName>
</protein>
<evidence type="ECO:0000313" key="10">
    <source>
        <dbReference type="Proteomes" id="UP000294682"/>
    </source>
</evidence>
<evidence type="ECO:0000256" key="1">
    <source>
        <dbReference type="ARBA" id="ARBA00004651"/>
    </source>
</evidence>
<dbReference type="RefSeq" id="WP_286170878.1">
    <property type="nucleotide sequence ID" value="NZ_SLUK01000012.1"/>
</dbReference>
<dbReference type="Pfam" id="PF00528">
    <property type="entry name" value="BPD_transp_1"/>
    <property type="match status" value="1"/>
</dbReference>
<dbReference type="InterPro" id="IPR035906">
    <property type="entry name" value="MetI-like_sf"/>
</dbReference>
<feature type="transmembrane region" description="Helical" evidence="7">
    <location>
        <begin position="79"/>
        <end position="100"/>
    </location>
</feature>
<dbReference type="PANTHER" id="PTHR30193">
    <property type="entry name" value="ABC TRANSPORTER PERMEASE PROTEIN"/>
    <property type="match status" value="1"/>
</dbReference>
<dbReference type="Gene3D" id="1.10.3720.10">
    <property type="entry name" value="MetI-like"/>
    <property type="match status" value="1"/>
</dbReference>
<keyword evidence="4 7" id="KW-0812">Transmembrane</keyword>
<feature type="transmembrane region" description="Helical" evidence="7">
    <location>
        <begin position="112"/>
        <end position="133"/>
    </location>
</feature>
<evidence type="ECO:0000256" key="5">
    <source>
        <dbReference type="ARBA" id="ARBA00022989"/>
    </source>
</evidence>
<keyword evidence="6 7" id="KW-0472">Membrane</keyword>
<evidence type="ECO:0000313" key="9">
    <source>
        <dbReference type="EMBL" id="TCL41840.1"/>
    </source>
</evidence>
<name>A0A9X8UHB0_9FIRM</name>
<feature type="transmembrane region" description="Helical" evidence="7">
    <location>
        <begin position="12"/>
        <end position="34"/>
    </location>
</feature>
<dbReference type="GO" id="GO:0055085">
    <property type="term" value="P:transmembrane transport"/>
    <property type="evidence" value="ECO:0007669"/>
    <property type="project" value="InterPro"/>
</dbReference>
<proteinExistence type="inferred from homology"/>
<keyword evidence="3" id="KW-1003">Cell membrane</keyword>
<dbReference type="PANTHER" id="PTHR30193:SF37">
    <property type="entry name" value="INNER MEMBRANE ABC TRANSPORTER PERMEASE PROTEIN YCJO"/>
    <property type="match status" value="1"/>
</dbReference>